<accession>A0ABV3SGJ5</accession>
<protein>
    <submittedName>
        <fullName evidence="2">TIM barrel protein</fullName>
    </submittedName>
</protein>
<reference evidence="2 3" key="1">
    <citation type="submission" date="2024-05" db="EMBL/GenBank/DDBJ databases">
        <authorList>
            <person name="Jiang F."/>
        </authorList>
    </citation>
    <scope>NUCLEOTIDE SEQUENCE [LARGE SCALE GENOMIC DNA]</scope>
    <source>
        <strain evidence="2 3">LZ166</strain>
    </source>
</reference>
<feature type="domain" description="Xylose isomerase-like TIM barrel" evidence="1">
    <location>
        <begin position="23"/>
        <end position="242"/>
    </location>
</feature>
<evidence type="ECO:0000313" key="2">
    <source>
        <dbReference type="EMBL" id="MEX0405884.1"/>
    </source>
</evidence>
<proteinExistence type="predicted"/>
<dbReference type="InterPro" id="IPR050312">
    <property type="entry name" value="IolE/XylAMocC-like"/>
</dbReference>
<evidence type="ECO:0000313" key="3">
    <source>
        <dbReference type="Proteomes" id="UP001556692"/>
    </source>
</evidence>
<dbReference type="RefSeq" id="WP_367953757.1">
    <property type="nucleotide sequence ID" value="NZ_JBDPGJ010000002.1"/>
</dbReference>
<dbReference type="PANTHER" id="PTHR12110">
    <property type="entry name" value="HYDROXYPYRUVATE ISOMERASE"/>
    <property type="match status" value="1"/>
</dbReference>
<comment type="caution">
    <text evidence="2">The sequence shown here is derived from an EMBL/GenBank/DDBJ whole genome shotgun (WGS) entry which is preliminary data.</text>
</comment>
<dbReference type="EMBL" id="JBDPGJ010000002">
    <property type="protein sequence ID" value="MEX0405884.1"/>
    <property type="molecule type" value="Genomic_DNA"/>
</dbReference>
<dbReference type="PANTHER" id="PTHR12110:SF48">
    <property type="entry name" value="BLL3656 PROTEIN"/>
    <property type="match status" value="1"/>
</dbReference>
<organism evidence="2 3">
    <name type="scientific">Aquibium pacificus</name>
    <dbReference type="NCBI Taxonomy" id="3153579"/>
    <lineage>
        <taxon>Bacteria</taxon>
        <taxon>Pseudomonadati</taxon>
        <taxon>Pseudomonadota</taxon>
        <taxon>Alphaproteobacteria</taxon>
        <taxon>Hyphomicrobiales</taxon>
        <taxon>Phyllobacteriaceae</taxon>
        <taxon>Aquibium</taxon>
    </lineage>
</organism>
<dbReference type="InterPro" id="IPR013022">
    <property type="entry name" value="Xyl_isomerase-like_TIM-brl"/>
</dbReference>
<gene>
    <name evidence="2" type="ORF">ABGN05_09450</name>
</gene>
<dbReference type="Gene3D" id="3.20.20.150">
    <property type="entry name" value="Divalent-metal-dependent TIM barrel enzymes"/>
    <property type="match status" value="1"/>
</dbReference>
<dbReference type="InterPro" id="IPR036237">
    <property type="entry name" value="Xyl_isomerase-like_sf"/>
</dbReference>
<evidence type="ECO:0000259" key="1">
    <source>
        <dbReference type="Pfam" id="PF01261"/>
    </source>
</evidence>
<sequence>MPLLSLAHFTIIKAGPVELIECAARAGYDAVGLRLQPPLPGDTIVPVVGDAAMQRAVAEKLRDTGLALLDVEAFWLMPETDMETFFAGIKTGAELGAKHVLVVGNDPERARLVERFARFCERAKACGVIPMLEFIPYSQVRSLAEAALLLKESDAANAGLLVDSLHLSRSGGSPADLAAYDPALFRYVHLCDALAEIPAIENLRNEARNERLYPGEGALWLEEFVAAFPEGTPVAIEAPAARHAHLGHAEQAKLAATMARAVIDRADRKIPVGT</sequence>
<keyword evidence="3" id="KW-1185">Reference proteome</keyword>
<dbReference type="SUPFAM" id="SSF51658">
    <property type="entry name" value="Xylose isomerase-like"/>
    <property type="match status" value="1"/>
</dbReference>
<name>A0ABV3SGJ5_9HYPH</name>
<dbReference type="Pfam" id="PF01261">
    <property type="entry name" value="AP_endonuc_2"/>
    <property type="match status" value="1"/>
</dbReference>
<dbReference type="Proteomes" id="UP001556692">
    <property type="component" value="Unassembled WGS sequence"/>
</dbReference>